<organism evidence="1 2">
    <name type="scientific">Intoshia linei</name>
    <dbReference type="NCBI Taxonomy" id="1819745"/>
    <lineage>
        <taxon>Eukaryota</taxon>
        <taxon>Metazoa</taxon>
        <taxon>Spiralia</taxon>
        <taxon>Lophotrochozoa</taxon>
        <taxon>Mesozoa</taxon>
        <taxon>Orthonectida</taxon>
        <taxon>Rhopaluridae</taxon>
        <taxon>Intoshia</taxon>
    </lineage>
</organism>
<reference evidence="1 2" key="1">
    <citation type="submission" date="2016-04" db="EMBL/GenBank/DDBJ databases">
        <title>The genome of Intoshia linei affirms orthonectids as highly simplified spiralians.</title>
        <authorList>
            <person name="Mikhailov K.V."/>
            <person name="Slusarev G.S."/>
            <person name="Nikitin M.A."/>
            <person name="Logacheva M.D."/>
            <person name="Penin A."/>
            <person name="Aleoshin V."/>
            <person name="Panchin Y.V."/>
        </authorList>
    </citation>
    <scope>NUCLEOTIDE SEQUENCE [LARGE SCALE GENOMIC DNA]</scope>
    <source>
        <strain evidence="1">Intl2013</strain>
        <tissue evidence="1">Whole animal</tissue>
    </source>
</reference>
<name>A0A177AVU3_9BILA</name>
<dbReference type="Proteomes" id="UP000078046">
    <property type="component" value="Unassembled WGS sequence"/>
</dbReference>
<evidence type="ECO:0000313" key="1">
    <source>
        <dbReference type="EMBL" id="OAF66137.1"/>
    </source>
</evidence>
<proteinExistence type="predicted"/>
<keyword evidence="2" id="KW-1185">Reference proteome</keyword>
<dbReference type="OrthoDB" id="6619178at2759"/>
<dbReference type="AlphaFoldDB" id="A0A177AVU3"/>
<gene>
    <name evidence="1" type="ORF">A3Q56_06147</name>
</gene>
<comment type="caution">
    <text evidence="1">The sequence shown here is derived from an EMBL/GenBank/DDBJ whole genome shotgun (WGS) entry which is preliminary data.</text>
</comment>
<protein>
    <recommendedName>
        <fullName evidence="3">BED-type domain-containing protein</fullName>
    </recommendedName>
</protein>
<evidence type="ECO:0000313" key="2">
    <source>
        <dbReference type="Proteomes" id="UP000078046"/>
    </source>
</evidence>
<accession>A0A177AVU3</accession>
<sequence length="127" mass="14920">MQKIRKWNNEYVRYGFTGLIESGKHDIAQCMNCHFVMCNSNLKPYLLRIFALREHDITKNRKVDIWGDKLSHDMRVGLSQTKPDMINLFTINNNKTLIKKCESFKKKVETPCSIYLIFLMAHMTFAG</sequence>
<evidence type="ECO:0008006" key="3">
    <source>
        <dbReference type="Google" id="ProtNLM"/>
    </source>
</evidence>
<dbReference type="EMBL" id="LWCA01001024">
    <property type="protein sequence ID" value="OAF66137.1"/>
    <property type="molecule type" value="Genomic_DNA"/>
</dbReference>